<evidence type="ECO:0000256" key="2">
    <source>
        <dbReference type="ARBA" id="ARBA00022516"/>
    </source>
</evidence>
<keyword evidence="2" id="KW-0444">Lipid biosynthesis</keyword>
<evidence type="ECO:0000256" key="1">
    <source>
        <dbReference type="ARBA" id="ARBA00005189"/>
    </source>
</evidence>
<evidence type="ECO:0000256" key="4">
    <source>
        <dbReference type="ARBA" id="ARBA00023098"/>
    </source>
</evidence>
<proteinExistence type="inferred from homology"/>
<dbReference type="GO" id="GO:0043810">
    <property type="term" value="F:ornithine-acyl [acyl carrier protein] N-acyltransferase activity"/>
    <property type="evidence" value="ECO:0007669"/>
    <property type="project" value="UniProtKB-EC"/>
</dbReference>
<dbReference type="InterPro" id="IPR052351">
    <property type="entry name" value="Ornithine_N-alpha-AT"/>
</dbReference>
<keyword evidence="4" id="KW-0443">Lipid metabolism</keyword>
<keyword evidence="5" id="KW-0012">Acyltransferase</keyword>
<dbReference type="EMBL" id="JABFBC010000001">
    <property type="protein sequence ID" value="NNU80475.1"/>
    <property type="molecule type" value="Genomic_DNA"/>
</dbReference>
<sequence>MELDTKRFEIRIAASDEDIAAAQRLRYRVFVEEMGAPAASADHARRLEKDAFDPFFDHLILIDRATPVADPLDRVAAVYRLLPGDRARAAGGFYSASEYDLSRIEALGRKTVELGRSCVAAPYRGGIAMHLMWNALAEYVLSREIEILFGVASFHGTDPDAIAPALSWLHHHHLAPDDLRVRARPEGFVDMDLVPEDRLDRVEALAQIPALIKAYLRLGGFVGEGAFIDRDFNTIDVCLLMDTARMAEKYHAFYTRSFARK</sequence>
<comment type="function">
    <text evidence="9">Catalyzes the first step in the biosynthesis of ornithine lipids, which are phosphorus-free membrane lipids. Catalyzes the 3-hydroxyacyl-acyl carrier protein-dependent acylation of ornithine to form lyso-ornithine lipid (LOL).</text>
</comment>
<dbReference type="Proteomes" id="UP000572377">
    <property type="component" value="Unassembled WGS sequence"/>
</dbReference>
<evidence type="ECO:0000256" key="6">
    <source>
        <dbReference type="ARBA" id="ARBA00038095"/>
    </source>
</evidence>
<keyword evidence="3 11" id="KW-0808">Transferase</keyword>
<dbReference type="InterPro" id="IPR016181">
    <property type="entry name" value="Acyl_CoA_acyltransferase"/>
</dbReference>
<dbReference type="Gene3D" id="3.40.630.30">
    <property type="match status" value="1"/>
</dbReference>
<dbReference type="Pfam" id="PF13444">
    <property type="entry name" value="Acetyltransf_5"/>
    <property type="match status" value="1"/>
</dbReference>
<dbReference type="SUPFAM" id="SSF55729">
    <property type="entry name" value="Acyl-CoA N-acyltransferases (Nat)"/>
    <property type="match status" value="1"/>
</dbReference>
<evidence type="ECO:0000256" key="7">
    <source>
        <dbReference type="ARBA" id="ARBA00039058"/>
    </source>
</evidence>
<accession>A0A849L2G6</accession>
<keyword evidence="12" id="KW-1185">Reference proteome</keyword>
<dbReference type="PANTHER" id="PTHR37323:SF1">
    <property type="entry name" value="L-ORNITHINE N(ALPHA)-ACYLTRANSFERASE"/>
    <property type="match status" value="1"/>
</dbReference>
<evidence type="ECO:0000256" key="9">
    <source>
        <dbReference type="ARBA" id="ARBA00045724"/>
    </source>
</evidence>
<evidence type="ECO:0000256" key="5">
    <source>
        <dbReference type="ARBA" id="ARBA00023315"/>
    </source>
</evidence>
<name>A0A849L2G6_9RHOB</name>
<dbReference type="PANTHER" id="PTHR37323">
    <property type="entry name" value="GCN5-RELATED N-ACETYLTRANSFERASE"/>
    <property type="match status" value="1"/>
</dbReference>
<evidence type="ECO:0000313" key="12">
    <source>
        <dbReference type="Proteomes" id="UP000572377"/>
    </source>
</evidence>
<dbReference type="AlphaFoldDB" id="A0A849L2G6"/>
<comment type="pathway">
    <text evidence="1">Lipid metabolism.</text>
</comment>
<dbReference type="GO" id="GO:0006629">
    <property type="term" value="P:lipid metabolic process"/>
    <property type="evidence" value="ECO:0007669"/>
    <property type="project" value="UniProtKB-KW"/>
</dbReference>
<dbReference type="RefSeq" id="WP_171324269.1">
    <property type="nucleotide sequence ID" value="NZ_JABFBC010000001.1"/>
</dbReference>
<evidence type="ECO:0000256" key="8">
    <source>
        <dbReference type="ARBA" id="ARBA00039866"/>
    </source>
</evidence>
<dbReference type="EC" id="2.3.2.30" evidence="7"/>
<evidence type="ECO:0000256" key="3">
    <source>
        <dbReference type="ARBA" id="ARBA00022679"/>
    </source>
</evidence>
<evidence type="ECO:0000313" key="11">
    <source>
        <dbReference type="EMBL" id="NNU80475.1"/>
    </source>
</evidence>
<reference evidence="11 12" key="1">
    <citation type="submission" date="2020-05" db="EMBL/GenBank/DDBJ databases">
        <title>Gimesia benthica sp. nov., a novel planctomycete isolated from a deep-sea water sample of the Northwest Indian Ocean.</title>
        <authorList>
            <person name="Wang J."/>
            <person name="Ruan C."/>
            <person name="Song L."/>
            <person name="Zhu Y."/>
            <person name="Li A."/>
            <person name="Zheng X."/>
            <person name="Wang L."/>
            <person name="Lu Z."/>
            <person name="Huang Y."/>
            <person name="Du W."/>
            <person name="Zhou Y."/>
            <person name="Huang L."/>
            <person name="Dai X."/>
        </authorList>
    </citation>
    <scope>NUCLEOTIDE SEQUENCE [LARGE SCALE GENOMIC DNA]</scope>
    <source>
        <strain evidence="11 12">YYQ-30</strain>
    </source>
</reference>
<comment type="similarity">
    <text evidence="6">Belongs to the acetyltransferase family. OlsB subfamily.</text>
</comment>
<organism evidence="11 12">
    <name type="scientific">Halovulum dunhuangense</name>
    <dbReference type="NCBI Taxonomy" id="1505036"/>
    <lineage>
        <taxon>Bacteria</taxon>
        <taxon>Pseudomonadati</taxon>
        <taxon>Pseudomonadota</taxon>
        <taxon>Alphaproteobacteria</taxon>
        <taxon>Rhodobacterales</taxon>
        <taxon>Paracoccaceae</taxon>
        <taxon>Halovulum</taxon>
    </lineage>
</organism>
<protein>
    <recommendedName>
        <fullName evidence="8">L-ornithine N(alpha)-acyltransferase</fullName>
        <ecNumber evidence="7">2.3.2.30</ecNumber>
    </recommendedName>
</protein>
<evidence type="ECO:0000256" key="10">
    <source>
        <dbReference type="ARBA" id="ARBA00047785"/>
    </source>
</evidence>
<gene>
    <name evidence="11" type="ORF">HMH01_08480</name>
</gene>
<comment type="caution">
    <text evidence="11">The sequence shown here is derived from an EMBL/GenBank/DDBJ whole genome shotgun (WGS) entry which is preliminary data.</text>
</comment>
<comment type="catalytic activity">
    <reaction evidence="10">
        <text>a (3R)-hydroxyacyl-[ACP] + L-ornithine = a lyso-ornithine lipid + holo-[ACP] + H(+)</text>
        <dbReference type="Rhea" id="RHEA:20633"/>
        <dbReference type="Rhea" id="RHEA-COMP:9685"/>
        <dbReference type="Rhea" id="RHEA-COMP:9945"/>
        <dbReference type="ChEBI" id="CHEBI:15378"/>
        <dbReference type="ChEBI" id="CHEBI:46911"/>
        <dbReference type="ChEBI" id="CHEBI:64479"/>
        <dbReference type="ChEBI" id="CHEBI:78827"/>
        <dbReference type="ChEBI" id="CHEBI:138482"/>
        <dbReference type="EC" id="2.3.2.30"/>
    </reaction>
    <physiologicalReaction direction="left-to-right" evidence="10">
        <dbReference type="Rhea" id="RHEA:20634"/>
    </physiologicalReaction>
</comment>